<evidence type="ECO:0000256" key="10">
    <source>
        <dbReference type="PIRSR" id="PIRSR602401-1"/>
    </source>
</evidence>
<keyword evidence="12" id="KW-1133">Transmembrane helix</keyword>
<feature type="transmembrane region" description="Helical" evidence="12">
    <location>
        <begin position="12"/>
        <end position="31"/>
    </location>
</feature>
<evidence type="ECO:0000256" key="2">
    <source>
        <dbReference type="ARBA" id="ARBA00004406"/>
    </source>
</evidence>
<dbReference type="InterPro" id="IPR017972">
    <property type="entry name" value="Cyt_P450_CS"/>
</dbReference>
<dbReference type="AlphaFoldDB" id="A0AAV4DH82"/>
<evidence type="ECO:0000256" key="1">
    <source>
        <dbReference type="ARBA" id="ARBA00004174"/>
    </source>
</evidence>
<dbReference type="Proteomes" id="UP000735302">
    <property type="component" value="Unassembled WGS sequence"/>
</dbReference>
<keyword evidence="6" id="KW-0256">Endoplasmic reticulum</keyword>
<comment type="caution">
    <text evidence="13">The sequence shown here is derived from an EMBL/GenBank/DDBJ whole genome shotgun (WGS) entry which is preliminary data.</text>
</comment>
<keyword evidence="11" id="KW-0503">Monooxygenase</keyword>
<dbReference type="InterPro" id="IPR036396">
    <property type="entry name" value="Cyt_P450_sf"/>
</dbReference>
<feature type="transmembrane region" description="Helical" evidence="12">
    <location>
        <begin position="317"/>
        <end position="339"/>
    </location>
</feature>
<keyword evidence="7 11" id="KW-0560">Oxidoreductase</keyword>
<proteinExistence type="inferred from homology"/>
<organism evidence="13 14">
    <name type="scientific">Plakobranchus ocellatus</name>
    <dbReference type="NCBI Taxonomy" id="259542"/>
    <lineage>
        <taxon>Eukaryota</taxon>
        <taxon>Metazoa</taxon>
        <taxon>Spiralia</taxon>
        <taxon>Lophotrochozoa</taxon>
        <taxon>Mollusca</taxon>
        <taxon>Gastropoda</taxon>
        <taxon>Heterobranchia</taxon>
        <taxon>Euthyneura</taxon>
        <taxon>Panpulmonata</taxon>
        <taxon>Sacoglossa</taxon>
        <taxon>Placobranchoidea</taxon>
        <taxon>Plakobranchidae</taxon>
        <taxon>Plakobranchus</taxon>
    </lineage>
</organism>
<keyword evidence="6" id="KW-0492">Microsome</keyword>
<comment type="function">
    <text evidence="9">Cytochromes P450 are a group of heme-thiolate monooxygenases. They oxidize a variety of structurally unrelated compounds, including steroids, fatty acids, and xenobiotics.</text>
</comment>
<evidence type="ECO:0000256" key="11">
    <source>
        <dbReference type="RuleBase" id="RU000461"/>
    </source>
</evidence>
<protein>
    <submittedName>
        <fullName evidence="13">Cytochrome p450</fullName>
    </submittedName>
</protein>
<keyword evidence="12" id="KW-0472">Membrane</keyword>
<evidence type="ECO:0000256" key="7">
    <source>
        <dbReference type="ARBA" id="ARBA00023002"/>
    </source>
</evidence>
<dbReference type="PANTHER" id="PTHR24302:SF15">
    <property type="entry name" value="FATTY-ACID PEROXYGENASE"/>
    <property type="match status" value="1"/>
</dbReference>
<comment type="subcellular location">
    <subcellularLocation>
        <location evidence="2">Endoplasmic reticulum membrane</location>
        <topology evidence="2">Peripheral membrane protein</topology>
    </subcellularLocation>
    <subcellularLocation>
        <location evidence="1">Microsome membrane</location>
        <topology evidence="1">Peripheral membrane protein</topology>
    </subcellularLocation>
</comment>
<dbReference type="GO" id="GO:0020037">
    <property type="term" value="F:heme binding"/>
    <property type="evidence" value="ECO:0007669"/>
    <property type="project" value="InterPro"/>
</dbReference>
<name>A0AAV4DH82_9GAST</name>
<evidence type="ECO:0000313" key="13">
    <source>
        <dbReference type="EMBL" id="GFO43653.1"/>
    </source>
</evidence>
<evidence type="ECO:0000256" key="6">
    <source>
        <dbReference type="ARBA" id="ARBA00022848"/>
    </source>
</evidence>
<keyword evidence="8 10" id="KW-0408">Iron</keyword>
<dbReference type="Gene3D" id="1.10.630.10">
    <property type="entry name" value="Cytochrome P450"/>
    <property type="match status" value="1"/>
</dbReference>
<dbReference type="FunFam" id="1.10.630.10:FF:000042">
    <property type="entry name" value="Cytochrome P450"/>
    <property type="match status" value="1"/>
</dbReference>
<comment type="similarity">
    <text evidence="3 11">Belongs to the cytochrome P450 family.</text>
</comment>
<dbReference type="PRINTS" id="PR00385">
    <property type="entry name" value="P450"/>
</dbReference>
<evidence type="ECO:0000256" key="9">
    <source>
        <dbReference type="ARBA" id="ARBA00043906"/>
    </source>
</evidence>
<gene>
    <name evidence="13" type="ORF">PoB_007015800</name>
</gene>
<sequence>MEAAFTTILIRVATGLFLWYIISALWHYSLFYRMGIPGPRPYPVLGTFGYMIRQGFRDFQISNYERYRGNKVYGIFDGAQPMLVLRDLDMIRDVCVKHFNSFVNRRSFALQPPADHVLNMLKDDHWKNVRSVVSPTFSSGRVRRMYPHVALSTTNLVKRLKESAESGEMIELKDTISRFSVDVIAGAGFGVQINSHEDTENNLVNAIRDMIGHSGVRAFVTFFCPWLVSVFNFLGLNMYATKSRKIFFSFVDAALEKRKEEKAGGLPKRNDFLQLMLEAQDDGSDFMNDNLSREEEKALNTGTTRKPLTHLDYQGQALIFVLGAYDTLSSVISFTLFILSLNPECLRRVQEEIDEKLRGKAIPSMEEASELTYLDMCVNESIRMFPPGVLLDRMCNKECTVQGVRIPKGVGVSFHVYAIHHDPELWPDPEIFNPERFTPENKANRHPVAHMSFGHGPRNCVGMRLAQLEIKVALAGILRHLTPVPCEKTVYPVKLEKIELRALDGLWSKMETRK</sequence>
<evidence type="ECO:0000256" key="5">
    <source>
        <dbReference type="ARBA" id="ARBA00022723"/>
    </source>
</evidence>
<comment type="cofactor">
    <cofactor evidence="10">
        <name>heme</name>
        <dbReference type="ChEBI" id="CHEBI:30413"/>
    </cofactor>
</comment>
<evidence type="ECO:0000256" key="3">
    <source>
        <dbReference type="ARBA" id="ARBA00010617"/>
    </source>
</evidence>
<dbReference type="SUPFAM" id="SSF48264">
    <property type="entry name" value="Cytochrome P450"/>
    <property type="match status" value="1"/>
</dbReference>
<feature type="binding site" description="axial binding residue" evidence="10">
    <location>
        <position position="460"/>
    </location>
    <ligand>
        <name>heme</name>
        <dbReference type="ChEBI" id="CHEBI:30413"/>
    </ligand>
    <ligandPart>
        <name>Fe</name>
        <dbReference type="ChEBI" id="CHEBI:18248"/>
    </ligandPart>
</feature>
<dbReference type="PROSITE" id="PS00086">
    <property type="entry name" value="CYTOCHROME_P450"/>
    <property type="match status" value="1"/>
</dbReference>
<evidence type="ECO:0000256" key="4">
    <source>
        <dbReference type="ARBA" id="ARBA00022617"/>
    </source>
</evidence>
<dbReference type="InterPro" id="IPR001128">
    <property type="entry name" value="Cyt_P450"/>
</dbReference>
<dbReference type="PRINTS" id="PR00463">
    <property type="entry name" value="EP450I"/>
</dbReference>
<dbReference type="InterPro" id="IPR050705">
    <property type="entry name" value="Cytochrome_P450_3A"/>
</dbReference>
<dbReference type="InterPro" id="IPR002401">
    <property type="entry name" value="Cyt_P450_E_grp-I"/>
</dbReference>
<evidence type="ECO:0000256" key="8">
    <source>
        <dbReference type="ARBA" id="ARBA00023004"/>
    </source>
</evidence>
<dbReference type="GO" id="GO:0005789">
    <property type="term" value="C:endoplasmic reticulum membrane"/>
    <property type="evidence" value="ECO:0007669"/>
    <property type="project" value="UniProtKB-SubCell"/>
</dbReference>
<keyword evidence="5 10" id="KW-0479">Metal-binding</keyword>
<keyword evidence="12" id="KW-0812">Transmembrane</keyword>
<reference evidence="13 14" key="1">
    <citation type="journal article" date="2021" name="Elife">
        <title>Chloroplast acquisition without the gene transfer in kleptoplastic sea slugs, Plakobranchus ocellatus.</title>
        <authorList>
            <person name="Maeda T."/>
            <person name="Takahashi S."/>
            <person name="Yoshida T."/>
            <person name="Shimamura S."/>
            <person name="Takaki Y."/>
            <person name="Nagai Y."/>
            <person name="Toyoda A."/>
            <person name="Suzuki Y."/>
            <person name="Arimoto A."/>
            <person name="Ishii H."/>
            <person name="Satoh N."/>
            <person name="Nishiyama T."/>
            <person name="Hasebe M."/>
            <person name="Maruyama T."/>
            <person name="Minagawa J."/>
            <person name="Obokata J."/>
            <person name="Shigenobu S."/>
        </authorList>
    </citation>
    <scope>NUCLEOTIDE SEQUENCE [LARGE SCALE GENOMIC DNA]</scope>
</reference>
<feature type="transmembrane region" description="Helical" evidence="12">
    <location>
        <begin position="218"/>
        <end position="240"/>
    </location>
</feature>
<dbReference type="GO" id="GO:0016705">
    <property type="term" value="F:oxidoreductase activity, acting on paired donors, with incorporation or reduction of molecular oxygen"/>
    <property type="evidence" value="ECO:0007669"/>
    <property type="project" value="InterPro"/>
</dbReference>
<dbReference type="Pfam" id="PF00067">
    <property type="entry name" value="p450"/>
    <property type="match status" value="1"/>
</dbReference>
<evidence type="ECO:0000256" key="12">
    <source>
        <dbReference type="SAM" id="Phobius"/>
    </source>
</evidence>
<keyword evidence="14" id="KW-1185">Reference proteome</keyword>
<evidence type="ECO:0000313" key="14">
    <source>
        <dbReference type="Proteomes" id="UP000735302"/>
    </source>
</evidence>
<keyword evidence="4 10" id="KW-0349">Heme</keyword>
<dbReference type="GO" id="GO:0005506">
    <property type="term" value="F:iron ion binding"/>
    <property type="evidence" value="ECO:0007669"/>
    <property type="project" value="InterPro"/>
</dbReference>
<dbReference type="GO" id="GO:0008395">
    <property type="term" value="F:steroid hydroxylase activity"/>
    <property type="evidence" value="ECO:0007669"/>
    <property type="project" value="TreeGrafter"/>
</dbReference>
<dbReference type="PANTHER" id="PTHR24302">
    <property type="entry name" value="CYTOCHROME P450 FAMILY 3"/>
    <property type="match status" value="1"/>
</dbReference>
<dbReference type="EMBL" id="BLXT01007896">
    <property type="protein sequence ID" value="GFO43653.1"/>
    <property type="molecule type" value="Genomic_DNA"/>
</dbReference>
<dbReference type="CDD" id="cd11055">
    <property type="entry name" value="CYP3A-like"/>
    <property type="match status" value="1"/>
</dbReference>
<accession>A0AAV4DH82</accession>